<sequence length="100" mass="10727">SRPSRHLGRAPIRPDVVRFVHGNLAENGRQPYAASKRARHQTSAESWGTGGAASPISAAASSSSPPTPKTESRAEVMCARVTRIENLHLLLGYGRAIKEI</sequence>
<dbReference type="InterPro" id="IPR045240">
    <property type="entry name" value="Ribosomal_uL4_euk/arch"/>
</dbReference>
<feature type="non-terminal residue" evidence="5">
    <location>
        <position position="1"/>
    </location>
</feature>
<evidence type="ECO:0000256" key="2">
    <source>
        <dbReference type="ARBA" id="ARBA00022980"/>
    </source>
</evidence>
<dbReference type="EMBL" id="AMZH03000077">
    <property type="protein sequence ID" value="RRT85684.1"/>
    <property type="molecule type" value="Genomic_DNA"/>
</dbReference>
<keyword evidence="2" id="KW-0689">Ribosomal protein</keyword>
<dbReference type="GO" id="GO:1990904">
    <property type="term" value="C:ribonucleoprotein complex"/>
    <property type="evidence" value="ECO:0007669"/>
    <property type="project" value="UniProtKB-KW"/>
</dbReference>
<feature type="region of interest" description="Disordered" evidence="4">
    <location>
        <begin position="25"/>
        <end position="74"/>
    </location>
</feature>
<feature type="compositionally biased region" description="Low complexity" evidence="4">
    <location>
        <begin position="52"/>
        <end position="64"/>
    </location>
</feature>
<evidence type="ECO:0000313" key="5">
    <source>
        <dbReference type="EMBL" id="RRT85684.1"/>
    </source>
</evidence>
<evidence type="ECO:0000313" key="6">
    <source>
        <dbReference type="Proteomes" id="UP000287651"/>
    </source>
</evidence>
<comment type="similarity">
    <text evidence="1">Belongs to the universal ribosomal protein uL4 family.</text>
</comment>
<dbReference type="GO" id="GO:0003735">
    <property type="term" value="F:structural constituent of ribosome"/>
    <property type="evidence" value="ECO:0007669"/>
    <property type="project" value="InterPro"/>
</dbReference>
<evidence type="ECO:0000256" key="1">
    <source>
        <dbReference type="ARBA" id="ARBA00010528"/>
    </source>
</evidence>
<organism evidence="5 6">
    <name type="scientific">Ensete ventricosum</name>
    <name type="common">Abyssinian banana</name>
    <name type="synonym">Musa ensete</name>
    <dbReference type="NCBI Taxonomy" id="4639"/>
    <lineage>
        <taxon>Eukaryota</taxon>
        <taxon>Viridiplantae</taxon>
        <taxon>Streptophyta</taxon>
        <taxon>Embryophyta</taxon>
        <taxon>Tracheophyta</taxon>
        <taxon>Spermatophyta</taxon>
        <taxon>Magnoliopsida</taxon>
        <taxon>Liliopsida</taxon>
        <taxon>Zingiberales</taxon>
        <taxon>Musaceae</taxon>
        <taxon>Ensete</taxon>
    </lineage>
</organism>
<reference evidence="5 6" key="1">
    <citation type="journal article" date="2014" name="Agronomy (Basel)">
        <title>A Draft Genome Sequence for Ensete ventricosum, the Drought-Tolerant Tree Against Hunger.</title>
        <authorList>
            <person name="Harrison J."/>
            <person name="Moore K.A."/>
            <person name="Paszkiewicz K."/>
            <person name="Jones T."/>
            <person name="Grant M."/>
            <person name="Ambacheew D."/>
            <person name="Muzemil S."/>
            <person name="Studholme D.J."/>
        </authorList>
    </citation>
    <scope>NUCLEOTIDE SEQUENCE [LARGE SCALE GENOMIC DNA]</scope>
</reference>
<gene>
    <name evidence="5" type="ORF">B296_00004876</name>
</gene>
<protein>
    <submittedName>
        <fullName evidence="5">Uncharacterized protein</fullName>
    </submittedName>
</protein>
<accession>A0A427BB53</accession>
<dbReference type="InterPro" id="IPR023574">
    <property type="entry name" value="Ribosomal_uL4_dom_sf"/>
</dbReference>
<proteinExistence type="inferred from homology"/>
<evidence type="ECO:0000256" key="4">
    <source>
        <dbReference type="SAM" id="MobiDB-lite"/>
    </source>
</evidence>
<comment type="caution">
    <text evidence="5">The sequence shown here is derived from an EMBL/GenBank/DDBJ whole genome shotgun (WGS) entry which is preliminary data.</text>
</comment>
<dbReference type="GO" id="GO:0005840">
    <property type="term" value="C:ribosome"/>
    <property type="evidence" value="ECO:0007669"/>
    <property type="project" value="UniProtKB-KW"/>
</dbReference>
<evidence type="ECO:0000256" key="3">
    <source>
        <dbReference type="ARBA" id="ARBA00023274"/>
    </source>
</evidence>
<keyword evidence="3" id="KW-0687">Ribonucleoprotein</keyword>
<dbReference type="GO" id="GO:0006412">
    <property type="term" value="P:translation"/>
    <property type="evidence" value="ECO:0007669"/>
    <property type="project" value="InterPro"/>
</dbReference>
<dbReference type="SUPFAM" id="SSF52166">
    <property type="entry name" value="Ribosomal protein L4"/>
    <property type="match status" value="1"/>
</dbReference>
<dbReference type="AlphaFoldDB" id="A0A427BB53"/>
<name>A0A427BB53_ENSVE</name>
<dbReference type="Proteomes" id="UP000287651">
    <property type="component" value="Unassembled WGS sequence"/>
</dbReference>
<dbReference type="PANTHER" id="PTHR19431">
    <property type="entry name" value="60S RIBOSOMAL PROTEIN L4"/>
    <property type="match status" value="1"/>
</dbReference>
<dbReference type="Gene3D" id="3.40.1370.10">
    <property type="match status" value="1"/>
</dbReference>